<dbReference type="AlphaFoldDB" id="A0A543DWE1"/>
<protein>
    <submittedName>
        <fullName evidence="3">Chromatin associated protein KTI12</fullName>
    </submittedName>
</protein>
<dbReference type="Gene3D" id="3.40.50.300">
    <property type="entry name" value="P-loop containing nucleotide triphosphate hydrolases"/>
    <property type="match status" value="1"/>
</dbReference>
<evidence type="ECO:0000256" key="1">
    <source>
        <dbReference type="ARBA" id="ARBA00022741"/>
    </source>
</evidence>
<dbReference type="RefSeq" id="WP_170231153.1">
    <property type="nucleotide sequence ID" value="NZ_VFPA01000001.1"/>
</dbReference>
<evidence type="ECO:0000313" key="4">
    <source>
        <dbReference type="Proteomes" id="UP000315677"/>
    </source>
</evidence>
<keyword evidence="4" id="KW-1185">Reference proteome</keyword>
<comment type="caution">
    <text evidence="3">The sequence shown here is derived from an EMBL/GenBank/DDBJ whole genome shotgun (WGS) entry which is preliminary data.</text>
</comment>
<dbReference type="SUPFAM" id="SSF52540">
    <property type="entry name" value="P-loop containing nucleoside triphosphate hydrolases"/>
    <property type="match status" value="1"/>
</dbReference>
<accession>A0A543DWE1</accession>
<evidence type="ECO:0000256" key="2">
    <source>
        <dbReference type="ARBA" id="ARBA00022840"/>
    </source>
</evidence>
<proteinExistence type="predicted"/>
<name>A0A543DWE1_9PSEU</name>
<sequence length="53" mass="5438">MSVLVVLAGLPGSGKSALARPLARRLRAALVVVDLLEDAASGGCRAVAHRLRC</sequence>
<dbReference type="Pfam" id="PF08433">
    <property type="entry name" value="KTI12"/>
    <property type="match status" value="1"/>
</dbReference>
<reference evidence="3 4" key="1">
    <citation type="submission" date="2019-06" db="EMBL/GenBank/DDBJ databases">
        <title>Sequencing the genomes of 1000 actinobacteria strains.</title>
        <authorList>
            <person name="Klenk H.-P."/>
        </authorList>
    </citation>
    <scope>NUCLEOTIDE SEQUENCE [LARGE SCALE GENOMIC DNA]</scope>
    <source>
        <strain evidence="3 4">DSM 45301</strain>
    </source>
</reference>
<dbReference type="GO" id="GO:0005524">
    <property type="term" value="F:ATP binding"/>
    <property type="evidence" value="ECO:0007669"/>
    <property type="project" value="UniProtKB-KW"/>
</dbReference>
<dbReference type="InterPro" id="IPR027417">
    <property type="entry name" value="P-loop_NTPase"/>
</dbReference>
<organism evidence="3 4">
    <name type="scientific">Pseudonocardia kunmingensis</name>
    <dbReference type="NCBI Taxonomy" id="630975"/>
    <lineage>
        <taxon>Bacteria</taxon>
        <taxon>Bacillati</taxon>
        <taxon>Actinomycetota</taxon>
        <taxon>Actinomycetes</taxon>
        <taxon>Pseudonocardiales</taxon>
        <taxon>Pseudonocardiaceae</taxon>
        <taxon>Pseudonocardia</taxon>
    </lineage>
</organism>
<gene>
    <name evidence="3" type="ORF">FB558_0340</name>
</gene>
<evidence type="ECO:0000313" key="3">
    <source>
        <dbReference type="EMBL" id="TQM13589.1"/>
    </source>
</evidence>
<keyword evidence="1" id="KW-0547">Nucleotide-binding</keyword>
<dbReference type="EMBL" id="VFPA01000001">
    <property type="protein sequence ID" value="TQM13589.1"/>
    <property type="molecule type" value="Genomic_DNA"/>
</dbReference>
<dbReference type="Proteomes" id="UP000315677">
    <property type="component" value="Unassembled WGS sequence"/>
</dbReference>
<dbReference type="InterPro" id="IPR013641">
    <property type="entry name" value="KTI12/PSTK"/>
</dbReference>
<keyword evidence="2" id="KW-0067">ATP-binding</keyword>